<dbReference type="EMBL" id="WTXG01000034">
    <property type="protein sequence ID" value="KAI0297777.1"/>
    <property type="molecule type" value="Genomic_DNA"/>
</dbReference>
<dbReference type="Proteomes" id="UP001203297">
    <property type="component" value="Unassembled WGS sequence"/>
</dbReference>
<protein>
    <recommendedName>
        <fullName evidence="4">Secreted protein</fullName>
    </recommendedName>
</protein>
<dbReference type="AlphaFoldDB" id="A0AAD4M1C4"/>
<organism evidence="2 3">
    <name type="scientific">Multifurca ochricompacta</name>
    <dbReference type="NCBI Taxonomy" id="376703"/>
    <lineage>
        <taxon>Eukaryota</taxon>
        <taxon>Fungi</taxon>
        <taxon>Dikarya</taxon>
        <taxon>Basidiomycota</taxon>
        <taxon>Agaricomycotina</taxon>
        <taxon>Agaricomycetes</taxon>
        <taxon>Russulales</taxon>
        <taxon>Russulaceae</taxon>
        <taxon>Multifurca</taxon>
    </lineage>
</organism>
<evidence type="ECO:0000313" key="2">
    <source>
        <dbReference type="EMBL" id="KAI0297777.1"/>
    </source>
</evidence>
<evidence type="ECO:0008006" key="4">
    <source>
        <dbReference type="Google" id="ProtNLM"/>
    </source>
</evidence>
<name>A0AAD4M1C4_9AGAM</name>
<evidence type="ECO:0000256" key="1">
    <source>
        <dbReference type="SAM" id="SignalP"/>
    </source>
</evidence>
<gene>
    <name evidence="2" type="ORF">B0F90DRAFT_868280</name>
</gene>
<evidence type="ECO:0000313" key="3">
    <source>
        <dbReference type="Proteomes" id="UP001203297"/>
    </source>
</evidence>
<feature type="signal peptide" evidence="1">
    <location>
        <begin position="1"/>
        <end position="23"/>
    </location>
</feature>
<keyword evidence="1" id="KW-0732">Signal</keyword>
<proteinExistence type="predicted"/>
<sequence>MGPRAATRILMIFLLGGGSPTCSKKNLGIFSFEMSSECCDRVWSSCETFMFVTLTRASFCSPSVDRRRLIQNLSPRSMCTLSESCDPARKVPYKGMK</sequence>
<accession>A0AAD4M1C4</accession>
<feature type="chain" id="PRO_5041901485" description="Secreted protein" evidence="1">
    <location>
        <begin position="24"/>
        <end position="97"/>
    </location>
</feature>
<reference evidence="2" key="1">
    <citation type="journal article" date="2022" name="New Phytol.">
        <title>Evolutionary transition to the ectomycorrhizal habit in the genomes of a hyperdiverse lineage of mushroom-forming fungi.</title>
        <authorList>
            <person name="Looney B."/>
            <person name="Miyauchi S."/>
            <person name="Morin E."/>
            <person name="Drula E."/>
            <person name="Courty P.E."/>
            <person name="Kohler A."/>
            <person name="Kuo A."/>
            <person name="LaButti K."/>
            <person name="Pangilinan J."/>
            <person name="Lipzen A."/>
            <person name="Riley R."/>
            <person name="Andreopoulos W."/>
            <person name="He G."/>
            <person name="Johnson J."/>
            <person name="Nolan M."/>
            <person name="Tritt A."/>
            <person name="Barry K.W."/>
            <person name="Grigoriev I.V."/>
            <person name="Nagy L.G."/>
            <person name="Hibbett D."/>
            <person name="Henrissat B."/>
            <person name="Matheny P.B."/>
            <person name="Labbe J."/>
            <person name="Martin F.M."/>
        </authorList>
    </citation>
    <scope>NUCLEOTIDE SEQUENCE</scope>
    <source>
        <strain evidence="2">BPL690</strain>
    </source>
</reference>
<comment type="caution">
    <text evidence="2">The sequence shown here is derived from an EMBL/GenBank/DDBJ whole genome shotgun (WGS) entry which is preliminary data.</text>
</comment>
<keyword evidence="3" id="KW-1185">Reference proteome</keyword>